<dbReference type="InterPro" id="IPR000182">
    <property type="entry name" value="GNAT_dom"/>
</dbReference>
<dbReference type="AlphaFoldDB" id="A0A4R7K561"/>
<dbReference type="EMBL" id="SOAZ01000051">
    <property type="protein sequence ID" value="TDT45654.1"/>
    <property type="molecule type" value="Genomic_DNA"/>
</dbReference>
<evidence type="ECO:0000313" key="3">
    <source>
        <dbReference type="Proteomes" id="UP000295325"/>
    </source>
</evidence>
<dbReference type="Proteomes" id="UP000295325">
    <property type="component" value="Unassembled WGS sequence"/>
</dbReference>
<gene>
    <name evidence="2" type="ORF">EDD71_1513</name>
</gene>
<evidence type="ECO:0000259" key="1">
    <source>
        <dbReference type="PROSITE" id="PS51186"/>
    </source>
</evidence>
<evidence type="ECO:0000313" key="2">
    <source>
        <dbReference type="EMBL" id="TDT45654.1"/>
    </source>
</evidence>
<keyword evidence="2" id="KW-0808">Transferase</keyword>
<name>A0A4R7K561_9CLOT</name>
<organism evidence="2 3">
    <name type="scientific">Fonticella tunisiensis</name>
    <dbReference type="NCBI Taxonomy" id="1096341"/>
    <lineage>
        <taxon>Bacteria</taxon>
        <taxon>Bacillati</taxon>
        <taxon>Bacillota</taxon>
        <taxon>Clostridia</taxon>
        <taxon>Eubacteriales</taxon>
        <taxon>Clostridiaceae</taxon>
        <taxon>Fonticella</taxon>
    </lineage>
</organism>
<dbReference type="GO" id="GO:0016747">
    <property type="term" value="F:acyltransferase activity, transferring groups other than amino-acyl groups"/>
    <property type="evidence" value="ECO:0007669"/>
    <property type="project" value="InterPro"/>
</dbReference>
<comment type="caution">
    <text evidence="2">The sequence shown here is derived from an EMBL/GenBank/DDBJ whole genome shotgun (WGS) entry which is preliminary data.</text>
</comment>
<reference evidence="2 3" key="1">
    <citation type="submission" date="2019-03" db="EMBL/GenBank/DDBJ databases">
        <title>Genomic Encyclopedia of Type Strains, Phase IV (KMG-IV): sequencing the most valuable type-strain genomes for metagenomic binning, comparative biology and taxonomic classification.</title>
        <authorList>
            <person name="Goeker M."/>
        </authorList>
    </citation>
    <scope>NUCLEOTIDE SEQUENCE [LARGE SCALE GENOMIC DNA]</scope>
    <source>
        <strain evidence="2 3">DSM 24455</strain>
    </source>
</reference>
<dbReference type="PROSITE" id="PS51186">
    <property type="entry name" value="GNAT"/>
    <property type="match status" value="1"/>
</dbReference>
<accession>A0A4R7K561</accession>
<dbReference type="CDD" id="cd04301">
    <property type="entry name" value="NAT_SF"/>
    <property type="match status" value="1"/>
</dbReference>
<keyword evidence="3" id="KW-1185">Reference proteome</keyword>
<dbReference type="RefSeq" id="WP_133629502.1">
    <property type="nucleotide sequence ID" value="NZ_SOAZ01000051.1"/>
</dbReference>
<sequence length="178" mass="21287">MDERLYLHIPSFEEFDYRQKILFQPDTMSYNKGCELGLDNYDNETGCIDFRKEYWKDWFSRWINNTPDRYYAYIIKSDENIPIGEVALRYVDGENAYCASIIIEAKYRGYGYGEEALRLLIDVAFHELNAKRIFHNFPKTRVSAEIVFKKVGFKRISDDIVELTQENYLNQFNQHTRL</sequence>
<dbReference type="SUPFAM" id="SSF55729">
    <property type="entry name" value="Acyl-CoA N-acyltransferases (Nat)"/>
    <property type="match status" value="1"/>
</dbReference>
<dbReference type="InterPro" id="IPR016181">
    <property type="entry name" value="Acyl_CoA_acyltransferase"/>
</dbReference>
<feature type="domain" description="N-acetyltransferase" evidence="1">
    <location>
        <begin position="21"/>
        <end position="178"/>
    </location>
</feature>
<protein>
    <submittedName>
        <fullName evidence="2">Diamine N-acetyltransferase</fullName>
    </submittedName>
</protein>
<dbReference type="Gene3D" id="3.40.630.30">
    <property type="match status" value="1"/>
</dbReference>
<proteinExistence type="predicted"/>
<dbReference type="Pfam" id="PF13302">
    <property type="entry name" value="Acetyltransf_3"/>
    <property type="match status" value="1"/>
</dbReference>
<dbReference type="OrthoDB" id="9785602at2"/>